<accession>A0A9P0JUZ5</accession>
<evidence type="ECO:0000313" key="3">
    <source>
        <dbReference type="Proteomes" id="UP001152888"/>
    </source>
</evidence>
<organism evidence="2 3">
    <name type="scientific">Acanthoscelides obtectus</name>
    <name type="common">Bean weevil</name>
    <name type="synonym">Bruchus obtectus</name>
    <dbReference type="NCBI Taxonomy" id="200917"/>
    <lineage>
        <taxon>Eukaryota</taxon>
        <taxon>Metazoa</taxon>
        <taxon>Ecdysozoa</taxon>
        <taxon>Arthropoda</taxon>
        <taxon>Hexapoda</taxon>
        <taxon>Insecta</taxon>
        <taxon>Pterygota</taxon>
        <taxon>Neoptera</taxon>
        <taxon>Endopterygota</taxon>
        <taxon>Coleoptera</taxon>
        <taxon>Polyphaga</taxon>
        <taxon>Cucujiformia</taxon>
        <taxon>Chrysomeloidea</taxon>
        <taxon>Chrysomelidae</taxon>
        <taxon>Bruchinae</taxon>
        <taxon>Bruchini</taxon>
        <taxon>Acanthoscelides</taxon>
    </lineage>
</organism>
<dbReference type="AlphaFoldDB" id="A0A9P0JUZ5"/>
<keyword evidence="3" id="KW-1185">Reference proteome</keyword>
<dbReference type="GO" id="GO:0006357">
    <property type="term" value="P:regulation of transcription by RNA polymerase II"/>
    <property type="evidence" value="ECO:0007669"/>
    <property type="project" value="TreeGrafter"/>
</dbReference>
<dbReference type="SMART" id="SM00595">
    <property type="entry name" value="MADF"/>
    <property type="match status" value="1"/>
</dbReference>
<name>A0A9P0JUZ5_ACAOB</name>
<proteinExistence type="predicted"/>
<protein>
    <recommendedName>
        <fullName evidence="1">MADF domain-containing protein</fullName>
    </recommendedName>
</protein>
<comment type="caution">
    <text evidence="2">The sequence shown here is derived from an EMBL/GenBank/DDBJ whole genome shotgun (WGS) entry which is preliminary data.</text>
</comment>
<dbReference type="EMBL" id="CAKOFQ010006683">
    <property type="protein sequence ID" value="CAH1959628.1"/>
    <property type="molecule type" value="Genomic_DNA"/>
</dbReference>
<dbReference type="Pfam" id="PF10545">
    <property type="entry name" value="MADF_DNA_bdg"/>
    <property type="match status" value="1"/>
</dbReference>
<dbReference type="GO" id="GO:0005634">
    <property type="term" value="C:nucleus"/>
    <property type="evidence" value="ECO:0007669"/>
    <property type="project" value="TreeGrafter"/>
</dbReference>
<dbReference type="Proteomes" id="UP001152888">
    <property type="component" value="Unassembled WGS sequence"/>
</dbReference>
<dbReference type="InterPro" id="IPR039353">
    <property type="entry name" value="TF_Adf1"/>
</dbReference>
<reference evidence="2" key="1">
    <citation type="submission" date="2022-03" db="EMBL/GenBank/DDBJ databases">
        <authorList>
            <person name="Sayadi A."/>
        </authorList>
    </citation>
    <scope>NUCLEOTIDE SEQUENCE</scope>
</reference>
<dbReference type="GO" id="GO:0005667">
    <property type="term" value="C:transcription regulator complex"/>
    <property type="evidence" value="ECO:0007669"/>
    <property type="project" value="TreeGrafter"/>
</dbReference>
<dbReference type="PANTHER" id="PTHR12243:SF69">
    <property type="entry name" value="SI:CH73-59F11.3"/>
    <property type="match status" value="1"/>
</dbReference>
<dbReference type="PROSITE" id="PS51029">
    <property type="entry name" value="MADF"/>
    <property type="match status" value="1"/>
</dbReference>
<feature type="domain" description="MADF" evidence="1">
    <location>
        <begin position="5"/>
        <end position="98"/>
    </location>
</feature>
<evidence type="ECO:0000313" key="2">
    <source>
        <dbReference type="EMBL" id="CAH1959628.1"/>
    </source>
</evidence>
<evidence type="ECO:0000259" key="1">
    <source>
        <dbReference type="PROSITE" id="PS51029"/>
    </source>
</evidence>
<dbReference type="OrthoDB" id="430364at2759"/>
<dbReference type="PANTHER" id="PTHR12243">
    <property type="entry name" value="MADF DOMAIN TRANSCRIPTION FACTOR"/>
    <property type="match status" value="1"/>
</dbReference>
<gene>
    <name evidence="2" type="ORF">ACAOBT_LOCUS3283</name>
</gene>
<dbReference type="InterPro" id="IPR006578">
    <property type="entry name" value="MADF-dom"/>
</dbReference>
<sequence>MDIEKLISIVNAKTPLWDMRDKRYQHRDVQRKLWLEVAKEMGIDDVTLIKKKWQGLRDVLRKGFNKISKGRSEDEAPLENTSTWPHFESMLFLKDIIVQRKLQGSF</sequence>